<comment type="caution">
    <text evidence="1">The sequence shown here is derived from an EMBL/GenBank/DDBJ whole genome shotgun (WGS) entry which is preliminary data.</text>
</comment>
<accession>A0A371I1Q0</accession>
<protein>
    <submittedName>
        <fullName evidence="1">Uncharacterized protein</fullName>
    </submittedName>
</protein>
<evidence type="ECO:0000313" key="1">
    <source>
        <dbReference type="EMBL" id="RDY08960.1"/>
    </source>
</evidence>
<name>A0A371I1Q0_MUCPR</name>
<reference evidence="1" key="1">
    <citation type="submission" date="2018-05" db="EMBL/GenBank/DDBJ databases">
        <title>Draft genome of Mucuna pruriens seed.</title>
        <authorList>
            <person name="Nnadi N.E."/>
            <person name="Vos R."/>
            <person name="Hasami M.H."/>
            <person name="Devisetty U.K."/>
            <person name="Aguiy J.C."/>
        </authorList>
    </citation>
    <scope>NUCLEOTIDE SEQUENCE [LARGE SCALE GENOMIC DNA]</scope>
    <source>
        <strain evidence="1">JCA_2017</strain>
    </source>
</reference>
<keyword evidence="2" id="KW-1185">Reference proteome</keyword>
<dbReference type="AlphaFoldDB" id="A0A371I1Q0"/>
<dbReference type="Proteomes" id="UP000257109">
    <property type="component" value="Unassembled WGS sequence"/>
</dbReference>
<dbReference type="EMBL" id="QJKJ01001168">
    <property type="protein sequence ID" value="RDY08960.1"/>
    <property type="molecule type" value="Genomic_DNA"/>
</dbReference>
<proteinExistence type="predicted"/>
<evidence type="ECO:0000313" key="2">
    <source>
        <dbReference type="Proteomes" id="UP000257109"/>
    </source>
</evidence>
<organism evidence="1 2">
    <name type="scientific">Mucuna pruriens</name>
    <name type="common">Velvet bean</name>
    <name type="synonym">Dolichos pruriens</name>
    <dbReference type="NCBI Taxonomy" id="157652"/>
    <lineage>
        <taxon>Eukaryota</taxon>
        <taxon>Viridiplantae</taxon>
        <taxon>Streptophyta</taxon>
        <taxon>Embryophyta</taxon>
        <taxon>Tracheophyta</taxon>
        <taxon>Spermatophyta</taxon>
        <taxon>Magnoliopsida</taxon>
        <taxon>eudicotyledons</taxon>
        <taxon>Gunneridae</taxon>
        <taxon>Pentapetalae</taxon>
        <taxon>rosids</taxon>
        <taxon>fabids</taxon>
        <taxon>Fabales</taxon>
        <taxon>Fabaceae</taxon>
        <taxon>Papilionoideae</taxon>
        <taxon>50 kb inversion clade</taxon>
        <taxon>NPAAA clade</taxon>
        <taxon>indigoferoid/millettioid clade</taxon>
        <taxon>Phaseoleae</taxon>
        <taxon>Mucuna</taxon>
    </lineage>
</organism>
<feature type="non-terminal residue" evidence="1">
    <location>
        <position position="1"/>
    </location>
</feature>
<sequence>MFIDLYTCKIKTRDKGKRKKNNERLKVMETQKSNLAPLCRVQGSFPTQIEPNLKKEVIVVTLNNEKELKEY</sequence>
<gene>
    <name evidence="1" type="ORF">CR513_06752</name>
</gene>